<protein>
    <submittedName>
        <fullName evidence="1">Uncharacterized protein</fullName>
    </submittedName>
</protein>
<dbReference type="AlphaFoldDB" id="A0A8E0RLM0"/>
<evidence type="ECO:0000313" key="1">
    <source>
        <dbReference type="EMBL" id="KAA0183511.1"/>
    </source>
</evidence>
<dbReference type="EMBL" id="LUCM01011753">
    <property type="protein sequence ID" value="KAA0183511.1"/>
    <property type="molecule type" value="Genomic_DNA"/>
</dbReference>
<keyword evidence="2" id="KW-1185">Reference proteome</keyword>
<organism evidence="1 2">
    <name type="scientific">Fasciolopsis buskii</name>
    <dbReference type="NCBI Taxonomy" id="27845"/>
    <lineage>
        <taxon>Eukaryota</taxon>
        <taxon>Metazoa</taxon>
        <taxon>Spiralia</taxon>
        <taxon>Lophotrochozoa</taxon>
        <taxon>Platyhelminthes</taxon>
        <taxon>Trematoda</taxon>
        <taxon>Digenea</taxon>
        <taxon>Plagiorchiida</taxon>
        <taxon>Echinostomata</taxon>
        <taxon>Echinostomatoidea</taxon>
        <taxon>Fasciolidae</taxon>
        <taxon>Fasciolopsis</taxon>
    </lineage>
</organism>
<accession>A0A8E0RLM0</accession>
<name>A0A8E0RLM0_9TREM</name>
<gene>
    <name evidence="1" type="ORF">FBUS_00947</name>
</gene>
<evidence type="ECO:0000313" key="2">
    <source>
        <dbReference type="Proteomes" id="UP000728185"/>
    </source>
</evidence>
<comment type="caution">
    <text evidence="1">The sequence shown here is derived from an EMBL/GenBank/DDBJ whole genome shotgun (WGS) entry which is preliminary data.</text>
</comment>
<reference evidence="1" key="1">
    <citation type="submission" date="2019-05" db="EMBL/GenBank/DDBJ databases">
        <title>Annotation for the trematode Fasciolopsis buski.</title>
        <authorList>
            <person name="Choi Y.-J."/>
        </authorList>
    </citation>
    <scope>NUCLEOTIDE SEQUENCE</scope>
    <source>
        <strain evidence="1">HT</strain>
        <tissue evidence="1">Whole worm</tissue>
    </source>
</reference>
<proteinExistence type="predicted"/>
<sequence>MSIPGDVVNVTASVKHSNKSRMECDNLTAVLHNGPWVSKVDWSWKNTSELKLHDSVIRRTEVHVSAWLSSHYF</sequence>
<dbReference type="Proteomes" id="UP000728185">
    <property type="component" value="Unassembled WGS sequence"/>
</dbReference>